<proteinExistence type="predicted"/>
<organism evidence="2 3">
    <name type="scientific">Mycena pura</name>
    <dbReference type="NCBI Taxonomy" id="153505"/>
    <lineage>
        <taxon>Eukaryota</taxon>
        <taxon>Fungi</taxon>
        <taxon>Dikarya</taxon>
        <taxon>Basidiomycota</taxon>
        <taxon>Agaricomycotina</taxon>
        <taxon>Agaricomycetes</taxon>
        <taxon>Agaricomycetidae</taxon>
        <taxon>Agaricales</taxon>
        <taxon>Marasmiineae</taxon>
        <taxon>Mycenaceae</taxon>
        <taxon>Mycena</taxon>
    </lineage>
</organism>
<dbReference type="Pfam" id="PF18126">
    <property type="entry name" value="Mitoc_mL59"/>
    <property type="match status" value="1"/>
</dbReference>
<dbReference type="GO" id="GO:0003735">
    <property type="term" value="F:structural constituent of ribosome"/>
    <property type="evidence" value="ECO:0007669"/>
    <property type="project" value="InterPro"/>
</dbReference>
<feature type="domain" description="Large ribosomal subunit protein mL59" evidence="1">
    <location>
        <begin position="12"/>
        <end position="187"/>
    </location>
</feature>
<evidence type="ECO:0000313" key="3">
    <source>
        <dbReference type="Proteomes" id="UP001219525"/>
    </source>
</evidence>
<dbReference type="GO" id="GO:0005762">
    <property type="term" value="C:mitochondrial large ribosomal subunit"/>
    <property type="evidence" value="ECO:0007669"/>
    <property type="project" value="InterPro"/>
</dbReference>
<dbReference type="PANTHER" id="PTHR28041">
    <property type="entry name" value="54S RIBOSOMAL PROTEIN L25, MITOCHONDRIAL"/>
    <property type="match status" value="1"/>
</dbReference>
<dbReference type="PANTHER" id="PTHR28041:SF1">
    <property type="entry name" value="LARGE RIBOSOMAL SUBUNIT PROTEIN ML59"/>
    <property type="match status" value="1"/>
</dbReference>
<gene>
    <name evidence="2" type="ORF">GGX14DRAFT_671205</name>
</gene>
<dbReference type="Proteomes" id="UP001219525">
    <property type="component" value="Unassembled WGS sequence"/>
</dbReference>
<comment type="caution">
    <text evidence="2">The sequence shown here is derived from an EMBL/GenBank/DDBJ whole genome shotgun (WGS) entry which is preliminary data.</text>
</comment>
<reference evidence="2" key="1">
    <citation type="submission" date="2023-03" db="EMBL/GenBank/DDBJ databases">
        <title>Massive genome expansion in bonnet fungi (Mycena s.s.) driven by repeated elements and novel gene families across ecological guilds.</title>
        <authorList>
            <consortium name="Lawrence Berkeley National Laboratory"/>
            <person name="Harder C.B."/>
            <person name="Miyauchi S."/>
            <person name="Viragh M."/>
            <person name="Kuo A."/>
            <person name="Thoen E."/>
            <person name="Andreopoulos B."/>
            <person name="Lu D."/>
            <person name="Skrede I."/>
            <person name="Drula E."/>
            <person name="Henrissat B."/>
            <person name="Morin E."/>
            <person name="Kohler A."/>
            <person name="Barry K."/>
            <person name="LaButti K."/>
            <person name="Morin E."/>
            <person name="Salamov A."/>
            <person name="Lipzen A."/>
            <person name="Mereny Z."/>
            <person name="Hegedus B."/>
            <person name="Baldrian P."/>
            <person name="Stursova M."/>
            <person name="Weitz H."/>
            <person name="Taylor A."/>
            <person name="Grigoriev I.V."/>
            <person name="Nagy L.G."/>
            <person name="Martin F."/>
            <person name="Kauserud H."/>
        </authorList>
    </citation>
    <scope>NUCLEOTIDE SEQUENCE</scope>
    <source>
        <strain evidence="2">9144</strain>
    </source>
</reference>
<evidence type="ECO:0000313" key="2">
    <source>
        <dbReference type="EMBL" id="KAJ7221755.1"/>
    </source>
</evidence>
<protein>
    <recommendedName>
        <fullName evidence="1">Large ribosomal subunit protein mL59 domain-containing protein</fullName>
    </recommendedName>
</protein>
<keyword evidence="3" id="KW-1185">Reference proteome</keyword>
<evidence type="ECO:0000259" key="1">
    <source>
        <dbReference type="Pfam" id="PF18126"/>
    </source>
</evidence>
<sequence length="209" mass="23923">MSAKFLQRELKALPRFVRRNGPLPAPQSPATPIVLPNPFLPWRNPKTGRWAPPKYSLRQQADLVKRAKASGTLHVLPPSIKVPQPELFAPPPAPEPVAAGINKGKGRAKAQQAQASLKLRTEAMVTVEWDRRPAVKPVRGADNGARLYAAKKRMFKGSKRERARTHREWRTWVLLHDMRKRIRRYRNNYVHRKPNPLKPARGMQKKLPF</sequence>
<accession>A0AAD6YJE8</accession>
<dbReference type="InterPro" id="IPR037507">
    <property type="entry name" value="Ribosomal_mL59"/>
</dbReference>
<dbReference type="AlphaFoldDB" id="A0AAD6YJE8"/>
<dbReference type="InterPro" id="IPR040922">
    <property type="entry name" value="Ribosomal_mL59_dom"/>
</dbReference>
<name>A0AAD6YJE8_9AGAR</name>
<dbReference type="EMBL" id="JARJCW010000008">
    <property type="protein sequence ID" value="KAJ7221755.1"/>
    <property type="molecule type" value="Genomic_DNA"/>
</dbReference>